<comment type="caution">
    <text evidence="1">The sequence shown here is derived from an EMBL/GenBank/DDBJ whole genome shotgun (WGS) entry which is preliminary data.</text>
</comment>
<evidence type="ECO:0000313" key="2">
    <source>
        <dbReference type="Proteomes" id="UP000237105"/>
    </source>
</evidence>
<protein>
    <submittedName>
        <fullName evidence="1">Uncharacterized protein</fullName>
    </submittedName>
</protein>
<dbReference type="EMBL" id="JXTB01000109">
    <property type="protein sequence ID" value="PON62922.1"/>
    <property type="molecule type" value="Genomic_DNA"/>
</dbReference>
<name>A0A2P5CPI1_PARAD</name>
<evidence type="ECO:0000313" key="1">
    <source>
        <dbReference type="EMBL" id="PON62922.1"/>
    </source>
</evidence>
<dbReference type="AlphaFoldDB" id="A0A2P5CPI1"/>
<accession>A0A2P5CPI1</accession>
<keyword evidence="2" id="KW-1185">Reference proteome</keyword>
<sequence length="66" mass="7622">MVFRQKTMRGSALLQTHTRHLMRSWVGAHIGQTILTEQWFVKVSPPIGSSHRGWRKAGHDDVREIT</sequence>
<reference evidence="2" key="1">
    <citation type="submission" date="2016-06" db="EMBL/GenBank/DDBJ databases">
        <title>Parallel loss of symbiosis genes in relatives of nitrogen-fixing non-legume Parasponia.</title>
        <authorList>
            <person name="Van Velzen R."/>
            <person name="Holmer R."/>
            <person name="Bu F."/>
            <person name="Rutten L."/>
            <person name="Van Zeijl A."/>
            <person name="Liu W."/>
            <person name="Santuari L."/>
            <person name="Cao Q."/>
            <person name="Sharma T."/>
            <person name="Shen D."/>
            <person name="Roswanjaya Y."/>
            <person name="Wardhani T."/>
            <person name="Kalhor M.S."/>
            <person name="Jansen J."/>
            <person name="Van den Hoogen J."/>
            <person name="Gungor B."/>
            <person name="Hartog M."/>
            <person name="Hontelez J."/>
            <person name="Verver J."/>
            <person name="Yang W.-C."/>
            <person name="Schijlen E."/>
            <person name="Repin R."/>
            <person name="Schilthuizen M."/>
            <person name="Schranz E."/>
            <person name="Heidstra R."/>
            <person name="Miyata K."/>
            <person name="Fedorova E."/>
            <person name="Kohlen W."/>
            <person name="Bisseling T."/>
            <person name="Smit S."/>
            <person name="Geurts R."/>
        </authorList>
    </citation>
    <scope>NUCLEOTIDE SEQUENCE [LARGE SCALE GENOMIC DNA]</scope>
    <source>
        <strain evidence="2">cv. WU1-14</strain>
    </source>
</reference>
<feature type="non-terminal residue" evidence="1">
    <location>
        <position position="66"/>
    </location>
</feature>
<proteinExistence type="predicted"/>
<organism evidence="1 2">
    <name type="scientific">Parasponia andersonii</name>
    <name type="common">Sponia andersonii</name>
    <dbReference type="NCBI Taxonomy" id="3476"/>
    <lineage>
        <taxon>Eukaryota</taxon>
        <taxon>Viridiplantae</taxon>
        <taxon>Streptophyta</taxon>
        <taxon>Embryophyta</taxon>
        <taxon>Tracheophyta</taxon>
        <taxon>Spermatophyta</taxon>
        <taxon>Magnoliopsida</taxon>
        <taxon>eudicotyledons</taxon>
        <taxon>Gunneridae</taxon>
        <taxon>Pentapetalae</taxon>
        <taxon>rosids</taxon>
        <taxon>fabids</taxon>
        <taxon>Rosales</taxon>
        <taxon>Cannabaceae</taxon>
        <taxon>Parasponia</taxon>
    </lineage>
</organism>
<gene>
    <name evidence="1" type="ORF">PanWU01x14_135980</name>
</gene>
<dbReference type="Proteomes" id="UP000237105">
    <property type="component" value="Unassembled WGS sequence"/>
</dbReference>